<reference evidence="8" key="1">
    <citation type="submission" date="2008-05" db="EMBL/GenBank/DDBJ databases">
        <title>Genome sequence of Riesia pediculicola USDA.</title>
        <authorList>
            <person name="Kirkness E.F."/>
        </authorList>
    </citation>
    <scope>NUCLEOTIDE SEQUENCE [LARGE SCALE GENOMIC DNA]</scope>
    <source>
        <strain evidence="8">USDA</strain>
    </source>
</reference>
<dbReference type="Gene3D" id="2.30.30.30">
    <property type="match status" value="1"/>
</dbReference>
<dbReference type="InterPro" id="IPR005824">
    <property type="entry name" value="KOW"/>
</dbReference>
<dbReference type="STRING" id="515618.RIEPE_0438"/>
<dbReference type="Pfam" id="PF00467">
    <property type="entry name" value="KOW"/>
    <property type="match status" value="1"/>
</dbReference>
<accession>D4G8M3</accession>
<dbReference type="Pfam" id="PF17136">
    <property type="entry name" value="ribosomal_L24"/>
    <property type="match status" value="1"/>
</dbReference>
<dbReference type="RefSeq" id="WP_013087432.1">
    <property type="nucleotide sequence ID" value="NC_014109.1"/>
</dbReference>
<dbReference type="GO" id="GO:0005840">
    <property type="term" value="C:ribosome"/>
    <property type="evidence" value="ECO:0007669"/>
    <property type="project" value="UniProtKB-KW"/>
</dbReference>
<dbReference type="GO" id="GO:1990904">
    <property type="term" value="C:ribonucleoprotein complex"/>
    <property type="evidence" value="ECO:0007669"/>
    <property type="project" value="UniProtKB-KW"/>
</dbReference>
<dbReference type="InterPro" id="IPR005825">
    <property type="entry name" value="Ribosomal_uL24_CS"/>
</dbReference>
<dbReference type="GO" id="GO:0005829">
    <property type="term" value="C:cytosol"/>
    <property type="evidence" value="ECO:0007669"/>
    <property type="project" value="UniProtKB-ARBA"/>
</dbReference>
<dbReference type="GO" id="GO:0019843">
    <property type="term" value="F:rRNA binding"/>
    <property type="evidence" value="ECO:0007669"/>
    <property type="project" value="UniProtKB-UniRule"/>
</dbReference>
<keyword evidence="9" id="KW-1185">Reference proteome</keyword>
<evidence type="ECO:0000313" key="9">
    <source>
        <dbReference type="Proteomes" id="UP000001700"/>
    </source>
</evidence>
<comment type="similarity">
    <text evidence="1 5 6">Belongs to the universal ribosomal protein uL24 family.</text>
</comment>
<dbReference type="InterPro" id="IPR057264">
    <property type="entry name" value="Ribosomal_uL24_C"/>
</dbReference>
<dbReference type="SUPFAM" id="SSF50104">
    <property type="entry name" value="Translation proteins SH3-like domain"/>
    <property type="match status" value="1"/>
</dbReference>
<dbReference type="GO" id="GO:0006412">
    <property type="term" value="P:translation"/>
    <property type="evidence" value="ECO:0007669"/>
    <property type="project" value="UniProtKB-UniRule"/>
</dbReference>
<dbReference type="OrthoDB" id="9807419at2"/>
<name>D4G8M3_RIEPU</name>
<evidence type="ECO:0000256" key="4">
    <source>
        <dbReference type="ARBA" id="ARBA00035206"/>
    </source>
</evidence>
<dbReference type="CDD" id="cd06089">
    <property type="entry name" value="KOW_RPL26"/>
    <property type="match status" value="1"/>
</dbReference>
<protein>
    <recommendedName>
        <fullName evidence="4 5">Large ribosomal subunit protein uL24</fullName>
    </recommendedName>
</protein>
<dbReference type="InterPro" id="IPR008991">
    <property type="entry name" value="Translation_prot_SH3-like_sf"/>
</dbReference>
<dbReference type="InterPro" id="IPR003256">
    <property type="entry name" value="Ribosomal_uL24"/>
</dbReference>
<dbReference type="KEGG" id="rip:RIEPE_0438"/>
<dbReference type="NCBIfam" id="TIGR01079">
    <property type="entry name" value="rplX_bact"/>
    <property type="match status" value="1"/>
</dbReference>
<gene>
    <name evidence="5 8" type="primary">rplX</name>
    <name evidence="8" type="ordered locus">RIEPE_0438</name>
</gene>
<evidence type="ECO:0000256" key="2">
    <source>
        <dbReference type="ARBA" id="ARBA00022980"/>
    </source>
</evidence>
<dbReference type="GO" id="GO:0003735">
    <property type="term" value="F:structural constituent of ribosome"/>
    <property type="evidence" value="ECO:0007669"/>
    <property type="project" value="InterPro"/>
</dbReference>
<comment type="function">
    <text evidence="5">One of two assembly initiator proteins, it binds directly to the 5'-end of the 23S rRNA, where it nucleates assembly of the 50S subunit.</text>
</comment>
<dbReference type="InterPro" id="IPR014722">
    <property type="entry name" value="Rib_uL2_dom2"/>
</dbReference>
<feature type="domain" description="KOW" evidence="7">
    <location>
        <begin position="5"/>
        <end position="32"/>
    </location>
</feature>
<keyword evidence="5" id="KW-0694">RNA-binding</keyword>
<dbReference type="eggNOG" id="COG0198">
    <property type="taxonomic scope" value="Bacteria"/>
</dbReference>
<dbReference type="PANTHER" id="PTHR12903">
    <property type="entry name" value="MITOCHONDRIAL RIBOSOMAL PROTEIN L24"/>
    <property type="match status" value="1"/>
</dbReference>
<keyword evidence="2 5" id="KW-0689">Ribosomal protein</keyword>
<evidence type="ECO:0000259" key="7">
    <source>
        <dbReference type="SMART" id="SM00739"/>
    </source>
</evidence>
<comment type="subunit">
    <text evidence="5">Part of the 50S ribosomal subunit.</text>
</comment>
<dbReference type="PROSITE" id="PS01108">
    <property type="entry name" value="RIBOSOMAL_L24"/>
    <property type="match status" value="1"/>
</dbReference>
<dbReference type="Proteomes" id="UP000001700">
    <property type="component" value="Chromosome"/>
</dbReference>
<proteinExistence type="inferred from homology"/>
<evidence type="ECO:0000256" key="1">
    <source>
        <dbReference type="ARBA" id="ARBA00010618"/>
    </source>
</evidence>
<evidence type="ECO:0000256" key="5">
    <source>
        <dbReference type="HAMAP-Rule" id="MF_01326"/>
    </source>
</evidence>
<evidence type="ECO:0000313" key="8">
    <source>
        <dbReference type="EMBL" id="ADD79442.1"/>
    </source>
</evidence>
<organism evidence="8 9">
    <name type="scientific">Riesia pediculicola (strain USDA)</name>
    <dbReference type="NCBI Taxonomy" id="515618"/>
    <lineage>
        <taxon>Bacteria</taxon>
        <taxon>Pseudomonadati</taxon>
        <taxon>Pseudomonadota</taxon>
        <taxon>Gammaproteobacteria</taxon>
        <taxon>Enterobacterales</taxon>
        <taxon>Enterobacteriaceae</taxon>
        <taxon>Candidatus Riesia</taxon>
    </lineage>
</organism>
<keyword evidence="3 5" id="KW-0687">Ribonucleoprotein</keyword>
<comment type="function">
    <text evidence="5">One of the proteins that surrounds the polypeptide exit tunnel on the outside of the subunit.</text>
</comment>
<dbReference type="HAMAP" id="MF_01326_B">
    <property type="entry name" value="Ribosomal_uL24_B"/>
    <property type="match status" value="1"/>
</dbReference>
<dbReference type="AlphaFoldDB" id="D4G8M3"/>
<dbReference type="EMBL" id="CP001085">
    <property type="protein sequence ID" value="ADD79442.1"/>
    <property type="molecule type" value="Genomic_DNA"/>
</dbReference>
<evidence type="ECO:0000256" key="6">
    <source>
        <dbReference type="RuleBase" id="RU003477"/>
    </source>
</evidence>
<dbReference type="SMART" id="SM00739">
    <property type="entry name" value="KOW"/>
    <property type="match status" value="1"/>
</dbReference>
<evidence type="ECO:0000256" key="3">
    <source>
        <dbReference type="ARBA" id="ARBA00023274"/>
    </source>
</evidence>
<sequence length="93" mass="10561">MSKIKIRSNDQVMVITGEEKGKIGTVKKIIGKKKIIVSGIKIVKKHKKANNSINYSGGILKEESPIDISNVTIFDRKSKKLNYLKYQDKKEKK</sequence>
<dbReference type="HOGENOM" id="CLU_093315_2_2_6"/>
<dbReference type="InterPro" id="IPR041988">
    <property type="entry name" value="Ribosomal_uL24_KOW"/>
</dbReference>
<keyword evidence="5" id="KW-0699">rRNA-binding</keyword>